<evidence type="ECO:0008006" key="3">
    <source>
        <dbReference type="Google" id="ProtNLM"/>
    </source>
</evidence>
<sequence length="211" mass="24374">MKKDNKYIVVKDYAAKSFVFRFFVGMVSNRREATIYRKLQGLHGIPEYLGSIDRYAIAVSYVPGRNASELKPGELTPDFFARLRSLIDAVHARGVVLCDLRNIKNVIVGDDGEPYLIDFATAFQKGGRFNFIKNGLHRIFYQDDLLGIAKLKRNRAPHLLTKEEEIALEKGVFLQRQAIFIKHWGRPLLQKIFGFRRIHGKNQKSHTERLR</sequence>
<proteinExistence type="predicted"/>
<dbReference type="RefSeq" id="WP_168059361.1">
    <property type="nucleotide sequence ID" value="NZ_VTOW01000002.1"/>
</dbReference>
<gene>
    <name evidence="1" type="ORF">MNODULE_09730</name>
</gene>
<organism evidence="1 2">
    <name type="scientific">Candidatus Manganitrophus noduliformans</name>
    <dbReference type="NCBI Taxonomy" id="2606439"/>
    <lineage>
        <taxon>Bacteria</taxon>
        <taxon>Pseudomonadati</taxon>
        <taxon>Nitrospirota</taxon>
        <taxon>Nitrospiria</taxon>
        <taxon>Candidatus Troglogloeales</taxon>
        <taxon>Candidatus Manganitrophaceae</taxon>
        <taxon>Candidatus Manganitrophus</taxon>
    </lineage>
</organism>
<dbReference type="Proteomes" id="UP000534783">
    <property type="component" value="Unassembled WGS sequence"/>
</dbReference>
<keyword evidence="2" id="KW-1185">Reference proteome</keyword>
<protein>
    <recommendedName>
        <fullName evidence="3">Serine/threonine protein kinase</fullName>
    </recommendedName>
</protein>
<dbReference type="AlphaFoldDB" id="A0A7X6DPR2"/>
<evidence type="ECO:0000313" key="1">
    <source>
        <dbReference type="EMBL" id="NKE71017.1"/>
    </source>
</evidence>
<evidence type="ECO:0000313" key="2">
    <source>
        <dbReference type="Proteomes" id="UP000534783"/>
    </source>
</evidence>
<accession>A0A7X6DPR2</accession>
<name>A0A7X6DPR2_9BACT</name>
<dbReference type="SUPFAM" id="SSF56112">
    <property type="entry name" value="Protein kinase-like (PK-like)"/>
    <property type="match status" value="1"/>
</dbReference>
<dbReference type="InterPro" id="IPR011009">
    <property type="entry name" value="Kinase-like_dom_sf"/>
</dbReference>
<comment type="caution">
    <text evidence="1">The sequence shown here is derived from an EMBL/GenBank/DDBJ whole genome shotgun (WGS) entry which is preliminary data.</text>
</comment>
<dbReference type="EMBL" id="VTOW01000002">
    <property type="protein sequence ID" value="NKE71017.1"/>
    <property type="molecule type" value="Genomic_DNA"/>
</dbReference>
<reference evidence="1 2" key="1">
    <citation type="journal article" date="2020" name="Nature">
        <title>Bacterial chemolithoautotrophy via manganese oxidation.</title>
        <authorList>
            <person name="Yu H."/>
            <person name="Leadbetter J.R."/>
        </authorList>
    </citation>
    <scope>NUCLEOTIDE SEQUENCE [LARGE SCALE GENOMIC DNA]</scope>
    <source>
        <strain evidence="1 2">Mn-1</strain>
    </source>
</reference>